<keyword evidence="10 17" id="KW-1133">Transmembrane helix</keyword>
<comment type="caution">
    <text evidence="19">The sequence shown here is derived from an EMBL/GenBank/DDBJ whole genome shotgun (WGS) entry which is preliminary data.</text>
</comment>
<feature type="transmembrane region" description="Helical" evidence="17">
    <location>
        <begin position="251"/>
        <end position="270"/>
    </location>
</feature>
<evidence type="ECO:0000256" key="4">
    <source>
        <dbReference type="ARBA" id="ARBA00012530"/>
    </source>
</evidence>
<dbReference type="GO" id="GO:0005789">
    <property type="term" value="C:endoplasmic reticulum membrane"/>
    <property type="evidence" value="ECO:0007669"/>
    <property type="project" value="UniProtKB-SubCell"/>
</dbReference>
<feature type="domain" description="3-oxo-5-alpha-steroid 4-dehydrogenase C-terminal" evidence="18">
    <location>
        <begin position="150"/>
        <end position="295"/>
    </location>
</feature>
<evidence type="ECO:0000256" key="2">
    <source>
        <dbReference type="ARBA" id="ARBA00005194"/>
    </source>
</evidence>
<dbReference type="InterPro" id="IPR039357">
    <property type="entry name" value="SRD5A/TECR"/>
</dbReference>
<evidence type="ECO:0000256" key="16">
    <source>
        <dbReference type="ARBA" id="ARBA00058640"/>
    </source>
</evidence>
<evidence type="ECO:0000256" key="10">
    <source>
        <dbReference type="ARBA" id="ARBA00022989"/>
    </source>
</evidence>
<evidence type="ECO:0000256" key="13">
    <source>
        <dbReference type="ARBA" id="ARBA00023136"/>
    </source>
</evidence>
<dbReference type="FunFam" id="1.20.120.1630:FF:000010">
    <property type="entry name" value="Steroid alpha reductase family protein"/>
    <property type="match status" value="1"/>
</dbReference>
<gene>
    <name evidence="19" type="ORF">DLAC_04302</name>
</gene>
<dbReference type="InParanoid" id="A0A151ZJF2"/>
<proteinExistence type="inferred from homology"/>
<evidence type="ECO:0000259" key="18">
    <source>
        <dbReference type="Pfam" id="PF02544"/>
    </source>
</evidence>
<keyword evidence="5" id="KW-0444">Lipid biosynthesis</keyword>
<dbReference type="OMA" id="ATMPIFN"/>
<comment type="similarity">
    <text evidence="3">Belongs to the steroid 5-alpha reductase family.</text>
</comment>
<keyword evidence="12" id="KW-0443">Lipid metabolism</keyword>
<evidence type="ECO:0000256" key="5">
    <source>
        <dbReference type="ARBA" id="ARBA00022516"/>
    </source>
</evidence>
<dbReference type="PANTHER" id="PTHR10556">
    <property type="entry name" value="3-OXO-5-ALPHA-STEROID 4-DEHYDROGENASE"/>
    <property type="match status" value="1"/>
</dbReference>
<comment type="subcellular location">
    <subcellularLocation>
        <location evidence="1">Endoplasmic reticulum membrane</location>
        <topology evidence="1">Multi-pass membrane protein</topology>
    </subcellularLocation>
</comment>
<dbReference type="PANTHER" id="PTHR10556:SF28">
    <property type="entry name" value="VERY-LONG-CHAIN ENOYL-COA REDUCTASE"/>
    <property type="match status" value="1"/>
</dbReference>
<keyword evidence="7" id="KW-0256">Endoplasmic reticulum</keyword>
<dbReference type="Pfam" id="PF02544">
    <property type="entry name" value="Steroid_dh"/>
    <property type="match status" value="1"/>
</dbReference>
<keyword evidence="13 17" id="KW-0472">Membrane</keyword>
<evidence type="ECO:0000256" key="15">
    <source>
        <dbReference type="ARBA" id="ARBA00051495"/>
    </source>
</evidence>
<keyword evidence="6 17" id="KW-0812">Transmembrane</keyword>
<protein>
    <recommendedName>
        <fullName evidence="4">very-long-chain enoyl-CoA reductase</fullName>
        <ecNumber evidence="4">1.3.1.93</ecNumber>
    </recommendedName>
</protein>
<dbReference type="EC" id="1.3.1.93" evidence="4"/>
<comment type="catalytic activity">
    <reaction evidence="15">
        <text>a very-long-chain 2,3-saturated fatty acyl-CoA + NADP(+) = a very-long-chain (2E)-enoyl-CoA + NADPH + H(+)</text>
        <dbReference type="Rhea" id="RHEA:14473"/>
        <dbReference type="ChEBI" id="CHEBI:15378"/>
        <dbReference type="ChEBI" id="CHEBI:57783"/>
        <dbReference type="ChEBI" id="CHEBI:58349"/>
        <dbReference type="ChEBI" id="CHEBI:83724"/>
        <dbReference type="ChEBI" id="CHEBI:83728"/>
        <dbReference type="EC" id="1.3.1.93"/>
    </reaction>
</comment>
<dbReference type="FunCoup" id="A0A151ZJF2">
    <property type="interactions" value="387"/>
</dbReference>
<name>A0A151ZJF2_TIELA</name>
<keyword evidence="11" id="KW-0560">Oxidoreductase</keyword>
<dbReference type="GO" id="GO:0042761">
    <property type="term" value="P:very long-chain fatty acid biosynthetic process"/>
    <property type="evidence" value="ECO:0007669"/>
    <property type="project" value="TreeGrafter"/>
</dbReference>
<dbReference type="Gene3D" id="1.20.120.1630">
    <property type="match status" value="1"/>
</dbReference>
<evidence type="ECO:0000256" key="9">
    <source>
        <dbReference type="ARBA" id="ARBA00022857"/>
    </source>
</evidence>
<organism evidence="19 20">
    <name type="scientific">Tieghemostelium lacteum</name>
    <name type="common">Slime mold</name>
    <name type="synonym">Dictyostelium lacteum</name>
    <dbReference type="NCBI Taxonomy" id="361077"/>
    <lineage>
        <taxon>Eukaryota</taxon>
        <taxon>Amoebozoa</taxon>
        <taxon>Evosea</taxon>
        <taxon>Eumycetozoa</taxon>
        <taxon>Dictyostelia</taxon>
        <taxon>Dictyosteliales</taxon>
        <taxon>Raperosteliaceae</taxon>
        <taxon>Tieghemostelium</taxon>
    </lineage>
</organism>
<keyword evidence="8" id="KW-0276">Fatty acid metabolism</keyword>
<sequence>MKLNIVTERGNREVGVLQGISGTTTISQLKSTLFDIKNKSSKFNVNRIKLSTGDRKSLEDSKCVNDYQLKENDTLLYKDLGPQIGWSTVFVAEYAGPLLLYPVFYYFAPIIYGLDRPKHSIQTVALICYSLHYLKRILETIFIHRFSHGTMPLRNLFKNCSYYWGCTIMVSYFVNHPLFTAPSQTKQLIGLTLWAVGEISNFICHYQLMNLRPPGTTERRIPRGFLFELLSCPNYTVEILAWLGFSIMTQTLTAFVFTLMGAAQMWVWAVGKHRRYRKDFPNYPKSRKILIPFLL</sequence>
<evidence type="ECO:0000256" key="7">
    <source>
        <dbReference type="ARBA" id="ARBA00022824"/>
    </source>
</evidence>
<keyword evidence="14" id="KW-0275">Fatty acid biosynthesis</keyword>
<dbReference type="AlphaFoldDB" id="A0A151ZJF2"/>
<evidence type="ECO:0000256" key="17">
    <source>
        <dbReference type="SAM" id="Phobius"/>
    </source>
</evidence>
<reference evidence="19 20" key="1">
    <citation type="submission" date="2015-12" db="EMBL/GenBank/DDBJ databases">
        <title>Dictyostelia acquired genes for synthesis and detection of signals that induce cell-type specialization by lateral gene transfer from prokaryotes.</title>
        <authorList>
            <person name="Gloeckner G."/>
            <person name="Schaap P."/>
        </authorList>
    </citation>
    <scope>NUCLEOTIDE SEQUENCE [LARGE SCALE GENOMIC DNA]</scope>
    <source>
        <strain evidence="19 20">TK</strain>
    </source>
</reference>
<keyword evidence="9" id="KW-0521">NADP</keyword>
<evidence type="ECO:0000313" key="20">
    <source>
        <dbReference type="Proteomes" id="UP000076078"/>
    </source>
</evidence>
<comment type="function">
    <text evidence="16">Catalyzes the last of the four reactions of the long-chain fatty acids elongation cycle. This endoplasmic reticulum-bound enzymatic process, allows the addition of 2 carbons to the chain of long- and very long-chain fatty acids/VLCFAs per cycle. This enzyme reduces the trans-2,3-enoyl-CoA fatty acid intermediate to an acyl-CoA that can be further elongated by entering a new cycle of elongation. Thereby, it participates in the production of VLCFAs of different chain lengths that are involved in multiple biological processes as precursors of membrane lipids and lipid mediators.</text>
</comment>
<evidence type="ECO:0000256" key="11">
    <source>
        <dbReference type="ARBA" id="ARBA00023002"/>
    </source>
</evidence>
<evidence type="ECO:0000313" key="19">
    <source>
        <dbReference type="EMBL" id="KYQ94029.1"/>
    </source>
</evidence>
<dbReference type="PROSITE" id="PS50244">
    <property type="entry name" value="S5A_REDUCTASE"/>
    <property type="match status" value="1"/>
</dbReference>
<evidence type="ECO:0000256" key="8">
    <source>
        <dbReference type="ARBA" id="ARBA00022832"/>
    </source>
</evidence>
<dbReference type="EMBL" id="LODT01000022">
    <property type="protein sequence ID" value="KYQ94029.1"/>
    <property type="molecule type" value="Genomic_DNA"/>
</dbReference>
<dbReference type="InterPro" id="IPR029071">
    <property type="entry name" value="Ubiquitin-like_domsf"/>
</dbReference>
<evidence type="ECO:0000256" key="14">
    <source>
        <dbReference type="ARBA" id="ARBA00023160"/>
    </source>
</evidence>
<comment type="pathway">
    <text evidence="2">Lipid metabolism; fatty acid biosynthesis.</text>
</comment>
<dbReference type="Proteomes" id="UP000076078">
    <property type="component" value="Unassembled WGS sequence"/>
</dbReference>
<dbReference type="Gene3D" id="3.10.20.90">
    <property type="entry name" value="Phosphatidylinositol 3-kinase Catalytic Subunit, Chain A, domain 1"/>
    <property type="match status" value="1"/>
</dbReference>
<dbReference type="SUPFAM" id="SSF54236">
    <property type="entry name" value="Ubiquitin-like"/>
    <property type="match status" value="1"/>
</dbReference>
<evidence type="ECO:0000256" key="12">
    <source>
        <dbReference type="ARBA" id="ARBA00023098"/>
    </source>
</evidence>
<dbReference type="InterPro" id="IPR001104">
    <property type="entry name" value="3-oxo-5_a-steroid_4-DH_C"/>
</dbReference>
<keyword evidence="20" id="KW-1185">Reference proteome</keyword>
<dbReference type="GO" id="GO:0102758">
    <property type="term" value="F:very-long-chain enoyl-CoA reductase activity"/>
    <property type="evidence" value="ECO:0007669"/>
    <property type="project" value="UniProtKB-EC"/>
</dbReference>
<evidence type="ECO:0000256" key="6">
    <source>
        <dbReference type="ARBA" id="ARBA00022692"/>
    </source>
</evidence>
<dbReference type="STRING" id="361077.A0A151ZJF2"/>
<evidence type="ECO:0000256" key="3">
    <source>
        <dbReference type="ARBA" id="ARBA00007742"/>
    </source>
</evidence>
<dbReference type="OrthoDB" id="540503at2759"/>
<evidence type="ECO:0000256" key="1">
    <source>
        <dbReference type="ARBA" id="ARBA00004477"/>
    </source>
</evidence>
<accession>A0A151ZJF2</accession>